<proteinExistence type="predicted"/>
<name>A0A1I2ARJ2_9ACTN</name>
<evidence type="ECO:0000313" key="3">
    <source>
        <dbReference type="Proteomes" id="UP000199323"/>
    </source>
</evidence>
<organism evidence="2 3">
    <name type="scientific">Actinacidiphila alni</name>
    <dbReference type="NCBI Taxonomy" id="380248"/>
    <lineage>
        <taxon>Bacteria</taxon>
        <taxon>Bacillati</taxon>
        <taxon>Actinomycetota</taxon>
        <taxon>Actinomycetes</taxon>
        <taxon>Kitasatosporales</taxon>
        <taxon>Streptomycetaceae</taxon>
        <taxon>Actinacidiphila</taxon>
    </lineage>
</organism>
<feature type="transmembrane region" description="Helical" evidence="1">
    <location>
        <begin position="100"/>
        <end position="120"/>
    </location>
</feature>
<evidence type="ECO:0000256" key="1">
    <source>
        <dbReference type="SAM" id="Phobius"/>
    </source>
</evidence>
<sequence>MKPAGATAREDTTRQAVRSAWQSIRRSGAVAPELPAIVFVAAASGTGFWWGLGTGVLTVAVVLASRIRRRLSMRPVIGGTVGLAVAAIIAHQTGSAADSLLTDIVVDLSIAAVLAVSLAVRRPLVGVLWSVARREPLLWRTDPSARRAYILATALGSTALALRALALAVVYLNDEPVAWLLTVKIALGLPVTLVVLAAAYAAGLHDEHHREPSA</sequence>
<evidence type="ECO:0000313" key="2">
    <source>
        <dbReference type="EMBL" id="SFE46466.1"/>
    </source>
</evidence>
<feature type="transmembrane region" description="Helical" evidence="1">
    <location>
        <begin position="148"/>
        <end position="172"/>
    </location>
</feature>
<keyword evidence="3" id="KW-1185">Reference proteome</keyword>
<protein>
    <recommendedName>
        <fullName evidence="4">DUF3159 domain-containing protein</fullName>
    </recommendedName>
</protein>
<keyword evidence="1" id="KW-1133">Transmembrane helix</keyword>
<dbReference type="AlphaFoldDB" id="A0A1I2ARJ2"/>
<feature type="transmembrane region" description="Helical" evidence="1">
    <location>
        <begin position="36"/>
        <end position="64"/>
    </location>
</feature>
<accession>A0A1I2ARJ2</accession>
<evidence type="ECO:0008006" key="4">
    <source>
        <dbReference type="Google" id="ProtNLM"/>
    </source>
</evidence>
<keyword evidence="1" id="KW-0812">Transmembrane</keyword>
<dbReference type="EMBL" id="FONG01000003">
    <property type="protein sequence ID" value="SFE46466.1"/>
    <property type="molecule type" value="Genomic_DNA"/>
</dbReference>
<dbReference type="InterPro" id="IPR016566">
    <property type="entry name" value="UCP010219"/>
</dbReference>
<feature type="transmembrane region" description="Helical" evidence="1">
    <location>
        <begin position="76"/>
        <end position="94"/>
    </location>
</feature>
<dbReference type="Pfam" id="PF11361">
    <property type="entry name" value="DUF3159"/>
    <property type="match status" value="1"/>
</dbReference>
<keyword evidence="1" id="KW-0472">Membrane</keyword>
<dbReference type="RefSeq" id="WP_093712427.1">
    <property type="nucleotide sequence ID" value="NZ_FONG01000003.1"/>
</dbReference>
<reference evidence="2 3" key="1">
    <citation type="submission" date="2016-10" db="EMBL/GenBank/DDBJ databases">
        <authorList>
            <person name="de Groot N.N."/>
        </authorList>
    </citation>
    <scope>NUCLEOTIDE SEQUENCE [LARGE SCALE GENOMIC DNA]</scope>
    <source>
        <strain evidence="2 3">CGMCC 4.3510</strain>
    </source>
</reference>
<feature type="transmembrane region" description="Helical" evidence="1">
    <location>
        <begin position="178"/>
        <end position="202"/>
    </location>
</feature>
<gene>
    <name evidence="2" type="ORF">SAMN05216251_103195</name>
</gene>
<dbReference type="Proteomes" id="UP000199323">
    <property type="component" value="Unassembled WGS sequence"/>
</dbReference>
<dbReference type="OrthoDB" id="5244221at2"/>
<dbReference type="STRING" id="380248.SAMN05216251_103195"/>